<accession>A0A1X9LJG0</accession>
<gene>
    <name evidence="3" type="ORF">B5808_09030</name>
</gene>
<comment type="similarity">
    <text evidence="1">Belongs to the iron-sulfur cluster assembly SufBD family.</text>
</comment>
<dbReference type="Proteomes" id="UP000192775">
    <property type="component" value="Chromosome"/>
</dbReference>
<protein>
    <submittedName>
        <fullName evidence="3">Fe-S cluster assembly protein SufD</fullName>
    </submittedName>
</protein>
<proteinExistence type="inferred from homology"/>
<dbReference type="PANTHER" id="PTHR43575:SF1">
    <property type="entry name" value="PROTEIN ABCI7, CHLOROPLASTIC"/>
    <property type="match status" value="1"/>
</dbReference>
<dbReference type="GO" id="GO:0016226">
    <property type="term" value="P:iron-sulfur cluster assembly"/>
    <property type="evidence" value="ECO:0007669"/>
    <property type="project" value="InterPro"/>
</dbReference>
<dbReference type="InterPro" id="IPR055346">
    <property type="entry name" value="Fe-S_cluster_assembly_SufBD"/>
</dbReference>
<evidence type="ECO:0000313" key="4">
    <source>
        <dbReference type="Proteomes" id="UP000192775"/>
    </source>
</evidence>
<dbReference type="Pfam" id="PF01458">
    <property type="entry name" value="SUFBD_core"/>
    <property type="match status" value="1"/>
</dbReference>
<evidence type="ECO:0000313" key="3">
    <source>
        <dbReference type="EMBL" id="ARJ05346.1"/>
    </source>
</evidence>
<sequence>MAEATPATPAQHGAQAHSDGGWALVPVQTRSERFTSTSVDDFGAVSGLEFEWKFAPVARFSQLLSGTLDGSELSEQITSELADGVTLSWIDRDDAAIGGAGVPEERASANAWSSFSRALHIRVSGSVSGDSVVRVSGLGTEARAAHTVITAEPQSSGIVILEHTGEANLSENVEIVVGDGANLTVVTVQEWDDSAVHLASHFARIGRDARLKHAIVSLGGGVVRVNPSLQLVEQGGSVESLGLYFADGGQYIEQRPYVNHVAADTRSRVTFKGALHGAGAHTVWVGDVLIGPHADGTDSYEQNRNLVLSDGTRADSIPNLEIETGNIQGAGHASSTGRFDDEQLFYLQSRGISEEEARRLVVQGFLAEIVQQLGSEALELRLTAAIEHELAAIRAESATAAESAE</sequence>
<name>A0A1X9LJG0_9MICO</name>
<keyword evidence="4" id="KW-1185">Reference proteome</keyword>
<dbReference type="KEGG" id="cphy:B5808_09030"/>
<dbReference type="EMBL" id="CP020715">
    <property type="protein sequence ID" value="ARJ05346.1"/>
    <property type="molecule type" value="Genomic_DNA"/>
</dbReference>
<reference evidence="3 4" key="1">
    <citation type="submission" date="2017-04" db="EMBL/GenBank/DDBJ databases">
        <authorList>
            <person name="Afonso C.L."/>
            <person name="Miller P.J."/>
            <person name="Scott M.A."/>
            <person name="Spackman E."/>
            <person name="Goraichik I."/>
            <person name="Dimitrov K.M."/>
            <person name="Suarez D.L."/>
            <person name="Swayne D.E."/>
        </authorList>
    </citation>
    <scope>NUCLEOTIDE SEQUENCE [LARGE SCALE GENOMIC DNA]</scope>
    <source>
        <strain evidence="4">XA(T)</strain>
    </source>
</reference>
<evidence type="ECO:0000256" key="1">
    <source>
        <dbReference type="ARBA" id="ARBA00043967"/>
    </source>
</evidence>
<evidence type="ECO:0000259" key="2">
    <source>
        <dbReference type="Pfam" id="PF01458"/>
    </source>
</evidence>
<dbReference type="InterPro" id="IPR037284">
    <property type="entry name" value="SUF_FeS_clus_asmbl_SufBD_sf"/>
</dbReference>
<dbReference type="PANTHER" id="PTHR43575">
    <property type="entry name" value="PROTEIN ABCI7, CHLOROPLASTIC"/>
    <property type="match status" value="1"/>
</dbReference>
<dbReference type="RefSeq" id="WP_085019484.1">
    <property type="nucleotide sequence ID" value="NZ_BMHD01000001.1"/>
</dbReference>
<dbReference type="InterPro" id="IPR011542">
    <property type="entry name" value="SUF_FeS_clus_asmbl_SufD"/>
</dbReference>
<dbReference type="NCBIfam" id="TIGR01981">
    <property type="entry name" value="sufD"/>
    <property type="match status" value="1"/>
</dbReference>
<dbReference type="SUPFAM" id="SSF101960">
    <property type="entry name" value="Stabilizer of iron transporter SufD"/>
    <property type="match status" value="1"/>
</dbReference>
<dbReference type="AlphaFoldDB" id="A0A1X9LJG0"/>
<dbReference type="InterPro" id="IPR000825">
    <property type="entry name" value="SUF_FeS_clus_asmbl_SufBD_core"/>
</dbReference>
<feature type="domain" description="SUF system FeS cluster assembly SufBD core" evidence="2">
    <location>
        <begin position="141"/>
        <end position="365"/>
    </location>
</feature>
<organism evidence="3 4">
    <name type="scientific">Cnuibacter physcomitrellae</name>
    <dbReference type="NCBI Taxonomy" id="1619308"/>
    <lineage>
        <taxon>Bacteria</taxon>
        <taxon>Bacillati</taxon>
        <taxon>Actinomycetota</taxon>
        <taxon>Actinomycetes</taxon>
        <taxon>Micrococcales</taxon>
        <taxon>Microbacteriaceae</taxon>
        <taxon>Cnuibacter</taxon>
    </lineage>
</organism>
<dbReference type="STRING" id="1619308.B5808_09030"/>